<dbReference type="GeneID" id="54462313"/>
<dbReference type="EMBL" id="MU003724">
    <property type="protein sequence ID" value="KAF2802351.1"/>
    <property type="molecule type" value="Genomic_DNA"/>
</dbReference>
<dbReference type="InterPro" id="IPR002110">
    <property type="entry name" value="Ankyrin_rpt"/>
</dbReference>
<sequence length="155" mass="17319">MRTKVLFQAGVQMARVLPDGRTLLHFAAELADDVDVLREVYERYDVREVNRQDKYGWSPLHYSITSHSHRPRNGACRKIRYFLGKGADSSVKGVGLILCQMGLPFHGSARDAYELSSALGPELHAKFLEALEVTGIPGVDDLDNEAFEDAEETLL</sequence>
<dbReference type="SMART" id="SM00248">
    <property type="entry name" value="ANK"/>
    <property type="match status" value="2"/>
</dbReference>
<reference evidence="3" key="2">
    <citation type="submission" date="2020-04" db="EMBL/GenBank/DDBJ databases">
        <authorList>
            <consortium name="NCBI Genome Project"/>
        </authorList>
    </citation>
    <scope>NUCLEOTIDE SEQUENCE</scope>
    <source>
        <strain evidence="3">CBS 304.34</strain>
    </source>
</reference>
<proteinExistence type="predicted"/>
<gene>
    <name evidence="1 3" type="ORF">BDZ99DRAFT_469090</name>
</gene>
<reference evidence="3" key="3">
    <citation type="submission" date="2025-04" db="UniProtKB">
        <authorList>
            <consortium name="RefSeq"/>
        </authorList>
    </citation>
    <scope>IDENTIFICATION</scope>
    <source>
        <strain evidence="3">CBS 304.34</strain>
    </source>
</reference>
<evidence type="ECO:0000313" key="2">
    <source>
        <dbReference type="Proteomes" id="UP000504636"/>
    </source>
</evidence>
<dbReference type="OrthoDB" id="3946185at2759"/>
<evidence type="ECO:0008006" key="4">
    <source>
        <dbReference type="Google" id="ProtNLM"/>
    </source>
</evidence>
<dbReference type="AlphaFoldDB" id="A0A6A6Y0L3"/>
<dbReference type="RefSeq" id="XP_033569315.1">
    <property type="nucleotide sequence ID" value="XM_033721420.1"/>
</dbReference>
<dbReference type="Proteomes" id="UP000504636">
    <property type="component" value="Unplaced"/>
</dbReference>
<accession>A0A6A6Y0L3</accession>
<reference evidence="1 3" key="1">
    <citation type="journal article" date="2020" name="Stud. Mycol.">
        <title>101 Dothideomycetes genomes: a test case for predicting lifestyles and emergence of pathogens.</title>
        <authorList>
            <person name="Haridas S."/>
            <person name="Albert R."/>
            <person name="Binder M."/>
            <person name="Bloem J."/>
            <person name="Labutti K."/>
            <person name="Salamov A."/>
            <person name="Andreopoulos B."/>
            <person name="Baker S."/>
            <person name="Barry K."/>
            <person name="Bills G."/>
            <person name="Bluhm B."/>
            <person name="Cannon C."/>
            <person name="Castanera R."/>
            <person name="Culley D."/>
            <person name="Daum C."/>
            <person name="Ezra D."/>
            <person name="Gonzalez J."/>
            <person name="Henrissat B."/>
            <person name="Kuo A."/>
            <person name="Liang C."/>
            <person name="Lipzen A."/>
            <person name="Lutzoni F."/>
            <person name="Magnuson J."/>
            <person name="Mondo S."/>
            <person name="Nolan M."/>
            <person name="Ohm R."/>
            <person name="Pangilinan J."/>
            <person name="Park H.-J."/>
            <person name="Ramirez L."/>
            <person name="Alfaro M."/>
            <person name="Sun H."/>
            <person name="Tritt A."/>
            <person name="Yoshinaga Y."/>
            <person name="Zwiers L.-H."/>
            <person name="Turgeon B."/>
            <person name="Goodwin S."/>
            <person name="Spatafora J."/>
            <person name="Crous P."/>
            <person name="Grigoriev I."/>
        </authorList>
    </citation>
    <scope>NUCLEOTIDE SEQUENCE</scope>
    <source>
        <strain evidence="1 3">CBS 304.34</strain>
    </source>
</reference>
<evidence type="ECO:0000313" key="3">
    <source>
        <dbReference type="RefSeq" id="XP_033569315.1"/>
    </source>
</evidence>
<keyword evidence="2" id="KW-1185">Reference proteome</keyword>
<dbReference type="InterPro" id="IPR036770">
    <property type="entry name" value="Ankyrin_rpt-contain_sf"/>
</dbReference>
<protein>
    <recommendedName>
        <fullName evidence="4">Ankyrin</fullName>
    </recommendedName>
</protein>
<organism evidence="1">
    <name type="scientific">Mytilinidion resinicola</name>
    <dbReference type="NCBI Taxonomy" id="574789"/>
    <lineage>
        <taxon>Eukaryota</taxon>
        <taxon>Fungi</taxon>
        <taxon>Dikarya</taxon>
        <taxon>Ascomycota</taxon>
        <taxon>Pezizomycotina</taxon>
        <taxon>Dothideomycetes</taxon>
        <taxon>Pleosporomycetidae</taxon>
        <taxon>Mytilinidiales</taxon>
        <taxon>Mytilinidiaceae</taxon>
        <taxon>Mytilinidion</taxon>
    </lineage>
</organism>
<dbReference type="Gene3D" id="1.25.40.20">
    <property type="entry name" value="Ankyrin repeat-containing domain"/>
    <property type="match status" value="1"/>
</dbReference>
<name>A0A6A6Y0L3_9PEZI</name>
<evidence type="ECO:0000313" key="1">
    <source>
        <dbReference type="EMBL" id="KAF2802351.1"/>
    </source>
</evidence>
<dbReference type="SUPFAM" id="SSF48403">
    <property type="entry name" value="Ankyrin repeat"/>
    <property type="match status" value="1"/>
</dbReference>